<dbReference type="Proteomes" id="UP000277108">
    <property type="component" value="Unassembled WGS sequence"/>
</dbReference>
<keyword evidence="2" id="KW-0057">Aromatic amino acid biosynthesis</keyword>
<reference evidence="5 6" key="1">
    <citation type="submission" date="2018-11" db="EMBL/GenBank/DDBJ databases">
        <title>Genomic Encyclopedia of Type Strains, Phase IV (KMG-IV): sequencing the most valuable type-strain genomes for metagenomic binning, comparative biology and taxonomic classification.</title>
        <authorList>
            <person name="Goeker M."/>
        </authorList>
    </citation>
    <scope>NUCLEOTIDE SEQUENCE [LARGE SCALE GENOMIC DNA]</scope>
    <source>
        <strain evidence="5 6">DSM 29158</strain>
    </source>
</reference>
<evidence type="ECO:0000259" key="3">
    <source>
        <dbReference type="Pfam" id="PF08501"/>
    </source>
</evidence>
<dbReference type="GO" id="GO:0050661">
    <property type="term" value="F:NADP binding"/>
    <property type="evidence" value="ECO:0007669"/>
    <property type="project" value="TreeGrafter"/>
</dbReference>
<dbReference type="Pfam" id="PF18317">
    <property type="entry name" value="SDH_C"/>
    <property type="match status" value="1"/>
</dbReference>
<dbReference type="Pfam" id="PF08501">
    <property type="entry name" value="Shikimate_dh_N"/>
    <property type="match status" value="1"/>
</dbReference>
<dbReference type="InterPro" id="IPR013708">
    <property type="entry name" value="Shikimate_DH-bd_N"/>
</dbReference>
<dbReference type="EMBL" id="RKRK01000002">
    <property type="protein sequence ID" value="RPF58164.1"/>
    <property type="molecule type" value="Genomic_DNA"/>
</dbReference>
<dbReference type="Gene3D" id="3.40.50.720">
    <property type="entry name" value="NAD(P)-binding Rossmann-like Domain"/>
    <property type="match status" value="1"/>
</dbReference>
<dbReference type="GO" id="GO:0009073">
    <property type="term" value="P:aromatic amino acid family biosynthetic process"/>
    <property type="evidence" value="ECO:0007669"/>
    <property type="project" value="UniProtKB-KW"/>
</dbReference>
<evidence type="ECO:0000313" key="6">
    <source>
        <dbReference type="Proteomes" id="UP000277108"/>
    </source>
</evidence>
<proteinExistence type="predicted"/>
<dbReference type="GO" id="GO:0005829">
    <property type="term" value="C:cytosol"/>
    <property type="evidence" value="ECO:0007669"/>
    <property type="project" value="TreeGrafter"/>
</dbReference>
<dbReference type="OrthoDB" id="9792692at2"/>
<dbReference type="InterPro" id="IPR022893">
    <property type="entry name" value="Shikimate_DH_fam"/>
</dbReference>
<dbReference type="SUPFAM" id="SSF51735">
    <property type="entry name" value="NAD(P)-binding Rossmann-fold domains"/>
    <property type="match status" value="1"/>
</dbReference>
<evidence type="ECO:0000256" key="2">
    <source>
        <dbReference type="ARBA" id="ARBA00023141"/>
    </source>
</evidence>
<protein>
    <submittedName>
        <fullName evidence="5">Shikimate dehydrogenase</fullName>
    </submittedName>
</protein>
<sequence length="265" mass="30189">MNYGLIGDPITHSLSPSIHNRNFGALNESSIYHLYEDYSIEKSLKEFMEVNDIKGLNVTFPYKSVVLKDLNELTPISKQLGSVNTILRNHDQLIGHTTDGLGFIDAYKEMIIDSEHILLIGFGGACKPIFYELTKLNKDITIMKRNISECQYEPFIHDESRSEVKTVEFDPNHVLDGYCLVVNTTPVGMNDEMVLTNFNVLPKYAIDIIYKPLMTPWLERMKLHGVTVDHGIGMLVHQAAHAYHFWTSRQARIDSMIEAVQDTLN</sequence>
<accession>A0A3N5BJW4</accession>
<evidence type="ECO:0000256" key="1">
    <source>
        <dbReference type="ARBA" id="ARBA00004871"/>
    </source>
</evidence>
<name>A0A3N5BJW4_9BACL</name>
<dbReference type="GO" id="GO:0004764">
    <property type="term" value="F:shikimate 3-dehydrogenase (NADP+) activity"/>
    <property type="evidence" value="ECO:0007669"/>
    <property type="project" value="InterPro"/>
</dbReference>
<dbReference type="GO" id="GO:0019632">
    <property type="term" value="P:shikimate metabolic process"/>
    <property type="evidence" value="ECO:0007669"/>
    <property type="project" value="TreeGrafter"/>
</dbReference>
<comment type="pathway">
    <text evidence="1">Metabolic intermediate biosynthesis; chorismate biosynthesis; chorismate from D-erythrose 4-phosphate and phosphoenolpyruvate: step 4/7.</text>
</comment>
<gene>
    <name evidence="5" type="ORF">EDD62_0806</name>
</gene>
<organism evidence="5 6">
    <name type="scientific">Abyssicoccus albus</name>
    <dbReference type="NCBI Taxonomy" id="1817405"/>
    <lineage>
        <taxon>Bacteria</taxon>
        <taxon>Bacillati</taxon>
        <taxon>Bacillota</taxon>
        <taxon>Bacilli</taxon>
        <taxon>Bacillales</taxon>
        <taxon>Abyssicoccaceae</taxon>
    </lineage>
</organism>
<evidence type="ECO:0000313" key="5">
    <source>
        <dbReference type="EMBL" id="RPF58164.1"/>
    </source>
</evidence>
<keyword evidence="6" id="KW-1185">Reference proteome</keyword>
<evidence type="ECO:0000259" key="4">
    <source>
        <dbReference type="Pfam" id="PF18317"/>
    </source>
</evidence>
<dbReference type="InterPro" id="IPR041121">
    <property type="entry name" value="SDH_C"/>
</dbReference>
<dbReference type="PANTHER" id="PTHR21089">
    <property type="entry name" value="SHIKIMATE DEHYDROGENASE"/>
    <property type="match status" value="1"/>
</dbReference>
<feature type="domain" description="SDH C-terminal" evidence="4">
    <location>
        <begin position="231"/>
        <end position="261"/>
    </location>
</feature>
<dbReference type="AlphaFoldDB" id="A0A3N5BJW4"/>
<dbReference type="InterPro" id="IPR046346">
    <property type="entry name" value="Aminoacid_DH-like_N_sf"/>
</dbReference>
<dbReference type="Gene3D" id="3.40.50.10860">
    <property type="entry name" value="Leucine Dehydrogenase, chain A, domain 1"/>
    <property type="match status" value="1"/>
</dbReference>
<dbReference type="InterPro" id="IPR036291">
    <property type="entry name" value="NAD(P)-bd_dom_sf"/>
</dbReference>
<comment type="caution">
    <text evidence="5">The sequence shown here is derived from an EMBL/GenBank/DDBJ whole genome shotgun (WGS) entry which is preliminary data.</text>
</comment>
<feature type="domain" description="Shikimate dehydrogenase substrate binding N-terminal" evidence="3">
    <location>
        <begin position="5"/>
        <end position="86"/>
    </location>
</feature>
<dbReference type="CDD" id="cd01065">
    <property type="entry name" value="NAD_bind_Shikimate_DH"/>
    <property type="match status" value="1"/>
</dbReference>
<keyword evidence="2" id="KW-0028">Amino-acid biosynthesis</keyword>
<dbReference type="GO" id="GO:0009423">
    <property type="term" value="P:chorismate biosynthetic process"/>
    <property type="evidence" value="ECO:0007669"/>
    <property type="project" value="TreeGrafter"/>
</dbReference>
<dbReference type="SUPFAM" id="SSF53223">
    <property type="entry name" value="Aminoacid dehydrogenase-like, N-terminal domain"/>
    <property type="match status" value="1"/>
</dbReference>
<dbReference type="RefSeq" id="WP_123807613.1">
    <property type="nucleotide sequence ID" value="NZ_RKRK01000002.1"/>
</dbReference>
<dbReference type="PANTHER" id="PTHR21089:SF1">
    <property type="entry name" value="BIFUNCTIONAL 3-DEHYDROQUINATE DEHYDRATASE_SHIKIMATE DEHYDROGENASE, CHLOROPLASTIC"/>
    <property type="match status" value="1"/>
</dbReference>